<evidence type="ECO:0000256" key="1">
    <source>
        <dbReference type="SAM" id="MobiDB-lite"/>
    </source>
</evidence>
<dbReference type="GeneID" id="14873249"/>
<keyword evidence="3" id="KW-1185">Reference proteome</keyword>
<gene>
    <name evidence="2" type="ORF">DFA_00718</name>
</gene>
<accession>F4PTH1</accession>
<dbReference type="EMBL" id="GL883010">
    <property type="protein sequence ID" value="EGG20853.1"/>
    <property type="molecule type" value="Genomic_DNA"/>
</dbReference>
<protein>
    <submittedName>
        <fullName evidence="2">Uncharacterized protein</fullName>
    </submittedName>
</protein>
<dbReference type="KEGG" id="dfa:DFA_00718"/>
<reference evidence="3" key="1">
    <citation type="journal article" date="2011" name="Genome Res.">
        <title>Phylogeny-wide analysis of social amoeba genomes highlights ancient origins for complex intercellular communication.</title>
        <authorList>
            <person name="Heidel A.J."/>
            <person name="Lawal H.M."/>
            <person name="Felder M."/>
            <person name="Schilde C."/>
            <person name="Helps N.R."/>
            <person name="Tunggal B."/>
            <person name="Rivero F."/>
            <person name="John U."/>
            <person name="Schleicher M."/>
            <person name="Eichinger L."/>
            <person name="Platzer M."/>
            <person name="Noegel A.A."/>
            <person name="Schaap P."/>
            <person name="Gloeckner G."/>
        </authorList>
    </citation>
    <scope>NUCLEOTIDE SEQUENCE [LARGE SCALE GENOMIC DNA]</scope>
    <source>
        <strain evidence="3">SH3</strain>
    </source>
</reference>
<evidence type="ECO:0000313" key="2">
    <source>
        <dbReference type="EMBL" id="EGG20853.1"/>
    </source>
</evidence>
<name>F4PTH1_CACFS</name>
<dbReference type="AlphaFoldDB" id="F4PTH1"/>
<sequence length="174" mass="18131">MHNWTLNTGVINDHLISNLIQKGDDPKGDFDQTGPDFSNSNFIPLTSLFMHLDRCVALSATQLARAGAPVTSPNKTAPISVSPSSSSPPPANININATNNGIGVGLGGNGSGSGNGGSGSFSNYNIANGGSISSATLFSSDYHNLNFVKHHYEAEMAIILQQSASTNNNNNNKK</sequence>
<organism evidence="2 3">
    <name type="scientific">Cavenderia fasciculata</name>
    <name type="common">Slime mold</name>
    <name type="synonym">Dictyostelium fasciculatum</name>
    <dbReference type="NCBI Taxonomy" id="261658"/>
    <lineage>
        <taxon>Eukaryota</taxon>
        <taxon>Amoebozoa</taxon>
        <taxon>Evosea</taxon>
        <taxon>Eumycetozoa</taxon>
        <taxon>Dictyostelia</taxon>
        <taxon>Acytosteliales</taxon>
        <taxon>Cavenderiaceae</taxon>
        <taxon>Cavenderia</taxon>
    </lineage>
</organism>
<feature type="region of interest" description="Disordered" evidence="1">
    <location>
        <begin position="68"/>
        <end position="89"/>
    </location>
</feature>
<proteinExistence type="predicted"/>
<dbReference type="RefSeq" id="XP_004358703.1">
    <property type="nucleotide sequence ID" value="XM_004358646.1"/>
</dbReference>
<dbReference type="Proteomes" id="UP000007797">
    <property type="component" value="Unassembled WGS sequence"/>
</dbReference>
<evidence type="ECO:0000313" key="3">
    <source>
        <dbReference type="Proteomes" id="UP000007797"/>
    </source>
</evidence>
<feature type="compositionally biased region" description="Low complexity" evidence="1">
    <location>
        <begin position="76"/>
        <end position="85"/>
    </location>
</feature>